<dbReference type="Pfam" id="PF11901">
    <property type="entry name" value="DM9"/>
    <property type="match status" value="1"/>
</dbReference>
<dbReference type="PANTHER" id="PTHR31649:SF1">
    <property type="entry name" value="FARNESOIC ACID O-METHYL TRANSFERASE DOMAIN-CONTAINING PROTEIN"/>
    <property type="match status" value="1"/>
</dbReference>
<sequence length="179" mass="19288">MAYSQQPPSSGFRVPLMTGSAFPHNQAGNPPFQDLDGSPVFIGSALFDKSVHPCKIAPNLGSVCLVAYGGGERAHDGRYDLLPFDPNTMEWVPASHGRIPDGRRPVEGGYEENGERLYHGESQECWSMRPHNNTTFEAVGVVSGIKVPGKTGAHLGGANVSFGGGEHACQNYEILCWKF</sequence>
<dbReference type="Proteomes" id="UP000559256">
    <property type="component" value="Unassembled WGS sequence"/>
</dbReference>
<dbReference type="InterPro" id="IPR006616">
    <property type="entry name" value="DM9_repeat"/>
</dbReference>
<reference evidence="1 2" key="1">
    <citation type="journal article" date="2020" name="ISME J.">
        <title>Uncovering the hidden diversity of litter-decomposition mechanisms in mushroom-forming fungi.</title>
        <authorList>
            <person name="Floudas D."/>
            <person name="Bentzer J."/>
            <person name="Ahren D."/>
            <person name="Johansson T."/>
            <person name="Persson P."/>
            <person name="Tunlid A."/>
        </authorList>
    </citation>
    <scope>NUCLEOTIDE SEQUENCE [LARGE SCALE GENOMIC DNA]</scope>
    <source>
        <strain evidence="1 2">CBS 291.85</strain>
    </source>
</reference>
<comment type="caution">
    <text evidence="1">The sequence shown here is derived from an EMBL/GenBank/DDBJ whole genome shotgun (WGS) entry which is preliminary data.</text>
</comment>
<accession>A0A8H5GLV7</accession>
<dbReference type="EMBL" id="JAACJM010000019">
    <property type="protein sequence ID" value="KAF5367503.1"/>
    <property type="molecule type" value="Genomic_DNA"/>
</dbReference>
<protein>
    <submittedName>
        <fullName evidence="1">Uncharacterized protein</fullName>
    </submittedName>
</protein>
<gene>
    <name evidence="1" type="ORF">D9758_003680</name>
</gene>
<proteinExistence type="predicted"/>
<dbReference type="AlphaFoldDB" id="A0A8H5GLV7"/>
<evidence type="ECO:0000313" key="2">
    <source>
        <dbReference type="Proteomes" id="UP000559256"/>
    </source>
</evidence>
<keyword evidence="2" id="KW-1185">Reference proteome</keyword>
<dbReference type="PANTHER" id="PTHR31649">
    <property type="entry name" value="AGAP009604-PA"/>
    <property type="match status" value="1"/>
</dbReference>
<evidence type="ECO:0000313" key="1">
    <source>
        <dbReference type="EMBL" id="KAF5367503.1"/>
    </source>
</evidence>
<name>A0A8H5GLV7_9AGAR</name>
<dbReference type="SMART" id="SM00696">
    <property type="entry name" value="DM9"/>
    <property type="match status" value="1"/>
</dbReference>
<dbReference type="OrthoDB" id="2142040at2759"/>
<organism evidence="1 2">
    <name type="scientific">Tetrapyrgos nigripes</name>
    <dbReference type="NCBI Taxonomy" id="182062"/>
    <lineage>
        <taxon>Eukaryota</taxon>
        <taxon>Fungi</taxon>
        <taxon>Dikarya</taxon>
        <taxon>Basidiomycota</taxon>
        <taxon>Agaricomycotina</taxon>
        <taxon>Agaricomycetes</taxon>
        <taxon>Agaricomycetidae</taxon>
        <taxon>Agaricales</taxon>
        <taxon>Marasmiineae</taxon>
        <taxon>Marasmiaceae</taxon>
        <taxon>Tetrapyrgos</taxon>
    </lineage>
</organism>